<dbReference type="InterPro" id="IPR051035">
    <property type="entry name" value="Mito_inheritance_9"/>
</dbReference>
<keyword evidence="5" id="KW-0496">Mitochondrion</keyword>
<evidence type="ECO:0000256" key="6">
    <source>
        <dbReference type="ARBA" id="ARBA00031849"/>
    </source>
</evidence>
<sequence>MEHAPGVQLHGLWPGMTSEQHMLTVKALARIIQSMATLPFPAYGSLYFADAPIDQKLKVPFGDFCIGPHCGLEFWDCTAGEARYYDERKPNRGPWLDLDQYCAALLDAGFSRIPNVAVAPKDELPYRGSIQEHLRLLAINEKVVPELIKSPLIQDLATPTLLHVDLNKRNIFVSENDPTVIMSVLDWQSTSIQPAFVYAKETSDLIPIRPPPISILADAAETSTEDLNEDLDEPPETPEEKKERERLEKDIWISRQTFEIGMKAWVPHIYAARVADDTLLRSLRYCSTSWRDSATAVRQELIELSQRWAELGLSGTCPYQPSPQELTEHAELYEQFQVMQRLKEFLIENFDSDSDGWIPPEAWEFSKEMHRSTFQTWMDGAREGVDPKLTVEIAEKLWPYDREKISSP</sequence>
<dbReference type="PANTHER" id="PTHR36091:SF1">
    <property type="entry name" value="ALTERED INHERITANCE OF MITOCHONDRIA PROTEIN 9, MITOCHONDRIAL"/>
    <property type="match status" value="1"/>
</dbReference>
<evidence type="ECO:0000256" key="7">
    <source>
        <dbReference type="SAM" id="MobiDB-lite"/>
    </source>
</evidence>
<gene>
    <name evidence="8" type="ORF">PVAG01_08820</name>
</gene>
<evidence type="ECO:0000313" key="8">
    <source>
        <dbReference type="EMBL" id="KAL3420321.1"/>
    </source>
</evidence>
<keyword evidence="9" id="KW-1185">Reference proteome</keyword>
<feature type="region of interest" description="Disordered" evidence="7">
    <location>
        <begin position="224"/>
        <end position="245"/>
    </location>
</feature>
<name>A0ABR4PB86_9HELO</name>
<evidence type="ECO:0000256" key="1">
    <source>
        <dbReference type="ARBA" id="ARBA00004173"/>
    </source>
</evidence>
<dbReference type="Proteomes" id="UP001629113">
    <property type="component" value="Unassembled WGS sequence"/>
</dbReference>
<evidence type="ECO:0000313" key="9">
    <source>
        <dbReference type="Proteomes" id="UP001629113"/>
    </source>
</evidence>
<feature type="compositionally biased region" description="Acidic residues" evidence="7">
    <location>
        <begin position="224"/>
        <end position="237"/>
    </location>
</feature>
<evidence type="ECO:0000256" key="2">
    <source>
        <dbReference type="ARBA" id="ARBA00005543"/>
    </source>
</evidence>
<comment type="subcellular location">
    <subcellularLocation>
        <location evidence="1">Mitochondrion</location>
    </subcellularLocation>
</comment>
<evidence type="ECO:0000256" key="4">
    <source>
        <dbReference type="ARBA" id="ARBA00022946"/>
    </source>
</evidence>
<evidence type="ECO:0000256" key="3">
    <source>
        <dbReference type="ARBA" id="ARBA00016197"/>
    </source>
</evidence>
<evidence type="ECO:0000256" key="5">
    <source>
        <dbReference type="ARBA" id="ARBA00023128"/>
    </source>
</evidence>
<keyword evidence="4" id="KW-0809">Transit peptide</keyword>
<organism evidence="8 9">
    <name type="scientific">Phlyctema vagabunda</name>
    <dbReference type="NCBI Taxonomy" id="108571"/>
    <lineage>
        <taxon>Eukaryota</taxon>
        <taxon>Fungi</taxon>
        <taxon>Dikarya</taxon>
        <taxon>Ascomycota</taxon>
        <taxon>Pezizomycotina</taxon>
        <taxon>Leotiomycetes</taxon>
        <taxon>Helotiales</taxon>
        <taxon>Dermateaceae</taxon>
        <taxon>Phlyctema</taxon>
    </lineage>
</organism>
<accession>A0ABR4PB86</accession>
<dbReference type="InterPro" id="IPR011009">
    <property type="entry name" value="Kinase-like_dom_sf"/>
</dbReference>
<proteinExistence type="inferred from homology"/>
<protein>
    <recommendedName>
        <fullName evidence="3">Altered inheritance of mitochondria protein 9, mitochondrial</fullName>
    </recommendedName>
    <alternativeName>
        <fullName evidence="6">Found in mitochondrial proteome protein 29</fullName>
    </alternativeName>
</protein>
<comment type="similarity">
    <text evidence="2">Belongs to the AIM9 family.</text>
</comment>
<reference evidence="8 9" key="1">
    <citation type="submission" date="2024-06" db="EMBL/GenBank/DDBJ databases">
        <title>Complete genome of Phlyctema vagabunda strain 19-DSS-EL-015.</title>
        <authorList>
            <person name="Fiorenzani C."/>
        </authorList>
    </citation>
    <scope>NUCLEOTIDE SEQUENCE [LARGE SCALE GENOMIC DNA]</scope>
    <source>
        <strain evidence="8 9">19-DSS-EL-015</strain>
    </source>
</reference>
<dbReference type="SUPFAM" id="SSF56112">
    <property type="entry name" value="Protein kinase-like (PK-like)"/>
    <property type="match status" value="1"/>
</dbReference>
<dbReference type="PANTHER" id="PTHR36091">
    <property type="entry name" value="ALTERED INHERITANCE OF MITOCHONDRIA PROTEIN 9, MITOCHONDRIAL"/>
    <property type="match status" value="1"/>
</dbReference>
<dbReference type="EMBL" id="JBFCZG010000007">
    <property type="protein sequence ID" value="KAL3420321.1"/>
    <property type="molecule type" value="Genomic_DNA"/>
</dbReference>
<comment type="caution">
    <text evidence="8">The sequence shown here is derived from an EMBL/GenBank/DDBJ whole genome shotgun (WGS) entry which is preliminary data.</text>
</comment>